<sequence length="797" mass="89007">MKKRVTLKLNDGSLETGFLVTLQIGDEGAIPTSEILGRLPAAAELRSLYLRWQAAYRQLGGLHTLRLGASPDAFPTNVSYTEDCQHLADELQQVFNQWLQSESFRPVQDKLLERLNSDDPIRLIVQAQQDVVQRLPWHLWNICDRYPKLEIALSAPIYEKKSPAIVSRRARVRILAVLGDSQGLDIETDLALLNHLPNAEIYCLTEPDRQTLDTYLWDTQGWDILFFAGHSSTQVNLDQINQNILTGHLHINPTEVITIPQLKHALQSALTRGLQIAIFNSCDGLGLAKALADLQIPQILVMQEVVPDSVAHAFLKAFLEAFARGDYFYLAVREAREKLQGLENKYPCASWLPTIYQNPANTPPVWNDFLHQSSPPLPTPPILMLLTHAVLTIAVIGLRYMGLFQGLELKAFDRFIRMRSKELPDSRLVVVTITEEDIVDQKDENPRGSLSDQALLDSLKQLEKMKPRVIGLDIYRDFSVLPNQPELAERLITNEKFIAVCKGRDSESDSPGIAPPPEVPEDRVGFSDLISDADGVLRRQLLAMTPEPSSPCLASYSLGAKLALNYLSEEDVIIQASPEGYLQMGDVIFKPIETNIGGYRGIEAWGHQLLLNYRRLDSPEQIANDITLTALRTGQVSPDAIRDRIVLIGTTADSSGDHWITPYSPSPRVEHQTSGVFIQAQMTSHLISAVLDNRPLLKTWPEWGETLWILAWGGSSSLIIALSGLKRQRNHSLSHWLLILLGTELGLWGICGVLLVKAHYWVPWVPPAILLLIIAGSVPISEYLILSRPKSKAKEVS</sequence>
<dbReference type="AlphaFoldDB" id="A0A928ZVM3"/>
<keyword evidence="1" id="KW-1133">Transmembrane helix</keyword>
<accession>A0A928ZVM3</accession>
<dbReference type="InterPro" id="IPR024983">
    <property type="entry name" value="CHAT_dom"/>
</dbReference>
<gene>
    <name evidence="3" type="ORF">IQ260_16770</name>
</gene>
<comment type="caution">
    <text evidence="3">The sequence shown here is derived from an EMBL/GenBank/DDBJ whole genome shotgun (WGS) entry which is preliminary data.</text>
</comment>
<evidence type="ECO:0000313" key="3">
    <source>
        <dbReference type="EMBL" id="MBE9068307.1"/>
    </source>
</evidence>
<evidence type="ECO:0000313" key="4">
    <source>
        <dbReference type="Proteomes" id="UP000615026"/>
    </source>
</evidence>
<keyword evidence="4" id="KW-1185">Reference proteome</keyword>
<dbReference type="SMART" id="SM01080">
    <property type="entry name" value="CHASE2"/>
    <property type="match status" value="1"/>
</dbReference>
<feature type="domain" description="CHASE2" evidence="2">
    <location>
        <begin position="404"/>
        <end position="719"/>
    </location>
</feature>
<dbReference type="Proteomes" id="UP000615026">
    <property type="component" value="Unassembled WGS sequence"/>
</dbReference>
<name>A0A928ZVM3_LEPEC</name>
<dbReference type="Pfam" id="PF05226">
    <property type="entry name" value="CHASE2"/>
    <property type="match status" value="1"/>
</dbReference>
<dbReference type="EMBL" id="JADEXP010000157">
    <property type="protein sequence ID" value="MBE9068307.1"/>
    <property type="molecule type" value="Genomic_DNA"/>
</dbReference>
<keyword evidence="1" id="KW-0472">Membrane</keyword>
<organism evidence="3 4">
    <name type="scientific">Leptolyngbya cf. ectocarpi LEGE 11479</name>
    <dbReference type="NCBI Taxonomy" id="1828722"/>
    <lineage>
        <taxon>Bacteria</taxon>
        <taxon>Bacillati</taxon>
        <taxon>Cyanobacteriota</taxon>
        <taxon>Cyanophyceae</taxon>
        <taxon>Leptolyngbyales</taxon>
        <taxon>Leptolyngbyaceae</taxon>
        <taxon>Leptolyngbya group</taxon>
        <taxon>Leptolyngbya</taxon>
    </lineage>
</organism>
<feature type="transmembrane region" description="Helical" evidence="1">
    <location>
        <begin position="707"/>
        <end position="725"/>
    </location>
</feature>
<evidence type="ECO:0000259" key="2">
    <source>
        <dbReference type="SMART" id="SM01080"/>
    </source>
</evidence>
<evidence type="ECO:0000256" key="1">
    <source>
        <dbReference type="SAM" id="Phobius"/>
    </source>
</evidence>
<keyword evidence="1" id="KW-0812">Transmembrane</keyword>
<protein>
    <submittedName>
        <fullName evidence="3">CHASE2 domain-containing protein</fullName>
    </submittedName>
</protein>
<proteinExistence type="predicted"/>
<reference evidence="3" key="1">
    <citation type="submission" date="2020-10" db="EMBL/GenBank/DDBJ databases">
        <authorList>
            <person name="Castelo-Branco R."/>
            <person name="Eusebio N."/>
            <person name="Adriana R."/>
            <person name="Vieira A."/>
            <person name="Brugerolle De Fraissinette N."/>
            <person name="Rezende De Castro R."/>
            <person name="Schneider M.P."/>
            <person name="Vasconcelos V."/>
            <person name="Leao P.N."/>
        </authorList>
    </citation>
    <scope>NUCLEOTIDE SEQUENCE</scope>
    <source>
        <strain evidence="3">LEGE 11479</strain>
    </source>
</reference>
<feature type="transmembrane region" description="Helical" evidence="1">
    <location>
        <begin position="737"/>
        <end position="756"/>
    </location>
</feature>
<dbReference type="InterPro" id="IPR007890">
    <property type="entry name" value="CHASE2"/>
</dbReference>
<feature type="transmembrane region" description="Helical" evidence="1">
    <location>
        <begin position="768"/>
        <end position="786"/>
    </location>
</feature>
<dbReference type="RefSeq" id="WP_193994255.1">
    <property type="nucleotide sequence ID" value="NZ_JADEXP010000157.1"/>
</dbReference>
<dbReference type="Pfam" id="PF12770">
    <property type="entry name" value="CHAT"/>
    <property type="match status" value="1"/>
</dbReference>